<evidence type="ECO:0000313" key="3">
    <source>
        <dbReference type="Proteomes" id="UP000722485"/>
    </source>
</evidence>
<comment type="caution">
    <text evidence="2">The sequence shown here is derived from an EMBL/GenBank/DDBJ whole genome shotgun (WGS) entry which is preliminary data.</text>
</comment>
<proteinExistence type="predicted"/>
<dbReference type="EMBL" id="JAANBB010000007">
    <property type="protein sequence ID" value="KAF7557064.1"/>
    <property type="molecule type" value="Genomic_DNA"/>
</dbReference>
<name>A0A9P5LCW3_9HYPO</name>
<protein>
    <recommendedName>
        <fullName evidence="1">Metallo-beta-lactamase domain-containing protein</fullName>
    </recommendedName>
</protein>
<reference evidence="2" key="1">
    <citation type="submission" date="2020-03" db="EMBL/GenBank/DDBJ databases">
        <title>Draft Genome Sequence of Cylindrodendrum hubeiense.</title>
        <authorList>
            <person name="Buettner E."/>
            <person name="Kellner H."/>
        </authorList>
    </citation>
    <scope>NUCLEOTIDE SEQUENCE</scope>
    <source>
        <strain evidence="2">IHI 201604</strain>
    </source>
</reference>
<dbReference type="Pfam" id="PF00753">
    <property type="entry name" value="Lactamase_B"/>
    <property type="match status" value="1"/>
</dbReference>
<gene>
    <name evidence="2" type="ORF">G7Z17_g971</name>
</gene>
<evidence type="ECO:0000259" key="1">
    <source>
        <dbReference type="Pfam" id="PF00753"/>
    </source>
</evidence>
<keyword evidence="3" id="KW-1185">Reference proteome</keyword>
<accession>A0A9P5LCW3</accession>
<dbReference type="InterPro" id="IPR001279">
    <property type="entry name" value="Metallo-B-lactamas"/>
</dbReference>
<dbReference type="InterPro" id="IPR036866">
    <property type="entry name" value="RibonucZ/Hydroxyglut_hydro"/>
</dbReference>
<dbReference type="Proteomes" id="UP000722485">
    <property type="component" value="Unassembled WGS sequence"/>
</dbReference>
<organism evidence="2 3">
    <name type="scientific">Cylindrodendrum hubeiense</name>
    <dbReference type="NCBI Taxonomy" id="595255"/>
    <lineage>
        <taxon>Eukaryota</taxon>
        <taxon>Fungi</taxon>
        <taxon>Dikarya</taxon>
        <taxon>Ascomycota</taxon>
        <taxon>Pezizomycotina</taxon>
        <taxon>Sordariomycetes</taxon>
        <taxon>Hypocreomycetidae</taxon>
        <taxon>Hypocreales</taxon>
        <taxon>Nectriaceae</taxon>
        <taxon>Cylindrodendrum</taxon>
    </lineage>
</organism>
<dbReference type="Gene3D" id="3.60.15.10">
    <property type="entry name" value="Ribonuclease Z/Hydroxyacylglutathione hydrolase-like"/>
    <property type="match status" value="1"/>
</dbReference>
<dbReference type="SUPFAM" id="SSF56281">
    <property type="entry name" value="Metallo-hydrolase/oxidoreductase"/>
    <property type="match status" value="1"/>
</dbReference>
<dbReference type="AlphaFoldDB" id="A0A9P5LCW3"/>
<feature type="domain" description="Metallo-beta-lactamase" evidence="1">
    <location>
        <begin position="201"/>
        <end position="263"/>
    </location>
</feature>
<dbReference type="OrthoDB" id="3481168at2759"/>
<sequence>MLIDATAALAEYMVLHGNMLDPRLVQKFLAEIVSDNVIVYDSHLDLTVIFDPSSNLPYIVRTLEDHPIYGASTFDIYLTNYKAVEGLQFPHQIQSIYNSSSQNLDAVLEDYAIEQITLNPKFPPKFVDGIPEEESMSPKAAPKKVHGLSHARITEFSSNMLWAGMKNTTSKDLKVEQPIPGLPSVHWLIVDDDTLGVKQMILEFETEVIVCDAAPQYSSNVIQWIAENLNKPITHLWPTHHHRDHSGGAKEYVEAGAKLIVPEMAVKYWSSIPNATLVTFNDTHPYVHSDENIQAWFMWEQQASHAADWSYSFVTTKCPSHDSPVAVLEADVWQAGMPAEQSDQALMRQWLDQVVGDGLTEKAM</sequence>
<evidence type="ECO:0000313" key="2">
    <source>
        <dbReference type="EMBL" id="KAF7557064.1"/>
    </source>
</evidence>